<name>A0A5N0YSQ0_9ENTE</name>
<evidence type="ECO:0000313" key="1">
    <source>
        <dbReference type="EMBL" id="KAA9205224.1"/>
    </source>
</evidence>
<protein>
    <submittedName>
        <fullName evidence="1">Uncharacterized protein</fullName>
    </submittedName>
</protein>
<reference evidence="1 2" key="1">
    <citation type="submission" date="2019-09" db="EMBL/GenBank/DDBJ databases">
        <title>Vancomyinc resistant enterococci isolated from farm animals in Switzerland.</title>
        <authorList>
            <person name="Stevens M.J.A."/>
            <person name="Stephan R."/>
            <person name="Morach M."/>
            <person name="Nuesch-Inderbinen M."/>
        </authorList>
    </citation>
    <scope>NUCLEOTIDE SEQUENCE [LARGE SCALE GENOMIC DNA]</scope>
    <source>
        <strain evidence="1 2">GH27</strain>
    </source>
</reference>
<dbReference type="AlphaFoldDB" id="A0A5N0YSQ0"/>
<proteinExistence type="predicted"/>
<comment type="caution">
    <text evidence="1">The sequence shown here is derived from an EMBL/GenBank/DDBJ whole genome shotgun (WGS) entry which is preliminary data.</text>
</comment>
<dbReference type="EMBL" id="VYUT01000011">
    <property type="protein sequence ID" value="KAA9205224.1"/>
    <property type="molecule type" value="Genomic_DNA"/>
</dbReference>
<dbReference type="Proteomes" id="UP000326078">
    <property type="component" value="Unassembled WGS sequence"/>
</dbReference>
<evidence type="ECO:0000313" key="2">
    <source>
        <dbReference type="Proteomes" id="UP000326078"/>
    </source>
</evidence>
<organism evidence="1 2">
    <name type="scientific">Enterococcus durans</name>
    <dbReference type="NCBI Taxonomy" id="53345"/>
    <lineage>
        <taxon>Bacteria</taxon>
        <taxon>Bacillati</taxon>
        <taxon>Bacillota</taxon>
        <taxon>Bacilli</taxon>
        <taxon>Lactobacillales</taxon>
        <taxon>Enterococcaceae</taxon>
        <taxon>Enterococcus</taxon>
    </lineage>
</organism>
<sequence>MQKAKLPAFTDELCSAFDGLTSELTISFQRLNLTATEIKFLFLWLQTRTSFYLSNHFLDKAVKVHLKWDTPIKQFQNTFYHYLYSIGFKSSQINSKKMLLNSTLFANGMTDYLFPEFSIIKHDISTFIEKNYPTFNREINRLSQHFKNQSQTLAWVHPWNLAEAFMIVASPTYFDKEIKIKFESDFPLSIELTYMEMLQEQLRIYLNVLFTNDFLYKPDLIIRTTDISLKTVTYEESIPTLTISTEMSSEQIYLLSQKI</sequence>
<accession>A0A5N0YSQ0</accession>
<gene>
    <name evidence="1" type="ORF">F6X95_08705</name>
</gene>